<dbReference type="InterPro" id="IPR032267">
    <property type="entry name" value="DUF4832"/>
</dbReference>
<gene>
    <name evidence="5" type="ORF">QJ522_18570</name>
</gene>
<reference evidence="5" key="1">
    <citation type="submission" date="2023-05" db="EMBL/GenBank/DDBJ databases">
        <title>Anaerotaeda fermentans gen. nov., sp. nov., a novel anaerobic planctomycete of the new family within the order Sedimentisphaerales isolated from Taman Peninsula, Russia.</title>
        <authorList>
            <person name="Khomyakova M.A."/>
            <person name="Merkel A.Y."/>
            <person name="Slobodkin A.I."/>
        </authorList>
    </citation>
    <scope>NUCLEOTIDE SEQUENCE</scope>
    <source>
        <strain evidence="5">M17dextr</strain>
    </source>
</reference>
<evidence type="ECO:0000313" key="6">
    <source>
        <dbReference type="Proteomes" id="UP001431776"/>
    </source>
</evidence>
<evidence type="ECO:0000256" key="1">
    <source>
        <dbReference type="ARBA" id="ARBA00022801"/>
    </source>
</evidence>
<evidence type="ECO:0000259" key="4">
    <source>
        <dbReference type="Pfam" id="PF16116"/>
    </source>
</evidence>
<feature type="domain" description="Glycoside hydrolase family 42 N-terminal" evidence="3">
    <location>
        <begin position="94"/>
        <end position="202"/>
    </location>
</feature>
<name>A0AAW6TZK8_9BACT</name>
<dbReference type="EMBL" id="JASCXX010000028">
    <property type="protein sequence ID" value="MDI6451072.1"/>
    <property type="molecule type" value="Genomic_DNA"/>
</dbReference>
<dbReference type="GO" id="GO:0004565">
    <property type="term" value="F:beta-galactosidase activity"/>
    <property type="evidence" value="ECO:0007669"/>
    <property type="project" value="InterPro"/>
</dbReference>
<evidence type="ECO:0000313" key="5">
    <source>
        <dbReference type="EMBL" id="MDI6451072.1"/>
    </source>
</evidence>
<keyword evidence="1" id="KW-0378">Hydrolase</keyword>
<dbReference type="Pfam" id="PF02449">
    <property type="entry name" value="Glyco_hydro_42"/>
    <property type="match status" value="1"/>
</dbReference>
<dbReference type="Pfam" id="PF16116">
    <property type="entry name" value="DUF4832"/>
    <property type="match status" value="1"/>
</dbReference>
<evidence type="ECO:0000259" key="3">
    <source>
        <dbReference type="Pfam" id="PF02449"/>
    </source>
</evidence>
<keyword evidence="6" id="KW-1185">Reference proteome</keyword>
<evidence type="ECO:0000256" key="2">
    <source>
        <dbReference type="ARBA" id="ARBA00023295"/>
    </source>
</evidence>
<organism evidence="5 6">
    <name type="scientific">Anaerobaca lacustris</name>
    <dbReference type="NCBI Taxonomy" id="3044600"/>
    <lineage>
        <taxon>Bacteria</taxon>
        <taxon>Pseudomonadati</taxon>
        <taxon>Planctomycetota</taxon>
        <taxon>Phycisphaerae</taxon>
        <taxon>Sedimentisphaerales</taxon>
        <taxon>Anaerobacaceae</taxon>
        <taxon>Anaerobaca</taxon>
    </lineage>
</organism>
<feature type="domain" description="DUF4832" evidence="4">
    <location>
        <begin position="378"/>
        <end position="483"/>
    </location>
</feature>
<dbReference type="AlphaFoldDB" id="A0AAW6TZK8"/>
<sequence length="510" mass="59087">MMRKNTLSRPMRFPMAAAILMLLAPAIGLGRDPLPPSSTRRIDMRPHWNDRIALANPHKGWYHHFPDNHINKYVIARDEDLTEFPGMDHLYIRLAWAYLEPQEGRFDWDVIDRIIDKWVGHGLGIAFRISCKETSTDRIEQQFATPKWVMQAGAEGGFYRNGQEIGPDGPWEPVFDDPIFLEKLENFLSAFAARYDGKPWLRYIDVGSIGDWGEGHLHSGSRKHYGYEVRKKHIDLHVEHFPKTQIVVSDDFVYAISDKQERQRMHRYIVEKGLTYRDDSILVDWYITAHAETWTVRSPELFADIWRDRPTVLELEHYRSVKRAGNWLGAPDSSLAKFGSGRSGADFFRGALATLRATYIGYHGDARDWYTDNPDLTVELLNRCGYWYFLHDVDVPESLRAGRTHTIRLAWENRGVAPAYHPYALQVRLVGPERAEFEFDAGNQRWMPGPENTVYTEDYALSLPDRLAAGRYDLKIRLHAKEEDRTVFIALDRSLLDEQGYYTVATLEVE</sequence>
<dbReference type="GO" id="GO:0005975">
    <property type="term" value="P:carbohydrate metabolic process"/>
    <property type="evidence" value="ECO:0007669"/>
    <property type="project" value="InterPro"/>
</dbReference>
<proteinExistence type="predicted"/>
<comment type="caution">
    <text evidence="5">The sequence shown here is derived from an EMBL/GenBank/DDBJ whole genome shotgun (WGS) entry which is preliminary data.</text>
</comment>
<keyword evidence="2" id="KW-0326">Glycosidase</keyword>
<dbReference type="SUPFAM" id="SSF51445">
    <property type="entry name" value="(Trans)glycosidases"/>
    <property type="match status" value="1"/>
</dbReference>
<dbReference type="RefSeq" id="WP_349246481.1">
    <property type="nucleotide sequence ID" value="NZ_JASCXX010000028.1"/>
</dbReference>
<dbReference type="InterPro" id="IPR017853">
    <property type="entry name" value="GH"/>
</dbReference>
<accession>A0AAW6TZK8</accession>
<dbReference type="Gene3D" id="3.20.20.80">
    <property type="entry name" value="Glycosidases"/>
    <property type="match status" value="1"/>
</dbReference>
<protein>
    <submittedName>
        <fullName evidence="5">DUF4832 domain-containing protein</fullName>
    </submittedName>
</protein>
<dbReference type="Proteomes" id="UP001431776">
    <property type="component" value="Unassembled WGS sequence"/>
</dbReference>
<dbReference type="InterPro" id="IPR013529">
    <property type="entry name" value="Glyco_hydro_42_N"/>
</dbReference>
<dbReference type="GO" id="GO:0009341">
    <property type="term" value="C:beta-galactosidase complex"/>
    <property type="evidence" value="ECO:0007669"/>
    <property type="project" value="InterPro"/>
</dbReference>